<feature type="transmembrane region" description="Helical" evidence="6">
    <location>
        <begin position="410"/>
        <end position="431"/>
    </location>
</feature>
<keyword evidence="2" id="KW-1003">Cell membrane</keyword>
<accession>A0A2T5MKE8</accession>
<dbReference type="AlphaFoldDB" id="A0A2T5MKE8"/>
<protein>
    <submittedName>
        <fullName evidence="8">Hopanoid biosynthesis-associated RND transporter HpnN</fullName>
    </submittedName>
</protein>
<feature type="transmembrane region" description="Helical" evidence="6">
    <location>
        <begin position="306"/>
        <end position="328"/>
    </location>
</feature>
<evidence type="ECO:0000256" key="6">
    <source>
        <dbReference type="SAM" id="Phobius"/>
    </source>
</evidence>
<feature type="transmembrane region" description="Helical" evidence="6">
    <location>
        <begin position="781"/>
        <end position="803"/>
    </location>
</feature>
<proteinExistence type="predicted"/>
<dbReference type="InterPro" id="IPR050545">
    <property type="entry name" value="Mycobact_MmpL"/>
</dbReference>
<reference evidence="8 9" key="1">
    <citation type="submission" date="2018-04" db="EMBL/GenBank/DDBJ databases">
        <title>Novel species isolated from glacier.</title>
        <authorList>
            <person name="Liu Q."/>
            <person name="Xin Y.-H."/>
        </authorList>
    </citation>
    <scope>NUCLEOTIDE SEQUENCE [LARGE SCALE GENOMIC DNA]</scope>
    <source>
        <strain evidence="8 9">GT1R17</strain>
    </source>
</reference>
<comment type="caution">
    <text evidence="8">The sequence shown here is derived from an EMBL/GenBank/DDBJ whole genome shotgun (WGS) entry which is preliminary data.</text>
</comment>
<dbReference type="InterPro" id="IPR004869">
    <property type="entry name" value="MMPL_dom"/>
</dbReference>
<dbReference type="SUPFAM" id="SSF82866">
    <property type="entry name" value="Multidrug efflux transporter AcrB transmembrane domain"/>
    <property type="match status" value="2"/>
</dbReference>
<keyword evidence="5 6" id="KW-0472">Membrane</keyword>
<dbReference type="GO" id="GO:0005886">
    <property type="term" value="C:plasma membrane"/>
    <property type="evidence" value="ECO:0007669"/>
    <property type="project" value="UniProtKB-SubCell"/>
</dbReference>
<keyword evidence="3 6" id="KW-0812">Transmembrane</keyword>
<evidence type="ECO:0000256" key="2">
    <source>
        <dbReference type="ARBA" id="ARBA00022475"/>
    </source>
</evidence>
<feature type="transmembrane region" description="Helical" evidence="6">
    <location>
        <begin position="755"/>
        <end position="775"/>
    </location>
</feature>
<dbReference type="PANTHER" id="PTHR33406">
    <property type="entry name" value="MEMBRANE PROTEIN MJ1562-RELATED"/>
    <property type="match status" value="1"/>
</dbReference>
<feature type="transmembrane region" description="Helical" evidence="6">
    <location>
        <begin position="728"/>
        <end position="748"/>
    </location>
</feature>
<dbReference type="NCBIfam" id="TIGR03480">
    <property type="entry name" value="HpnN"/>
    <property type="match status" value="1"/>
</dbReference>
<feature type="transmembrane region" description="Helical" evidence="6">
    <location>
        <begin position="334"/>
        <end position="352"/>
    </location>
</feature>
<evidence type="ECO:0000256" key="5">
    <source>
        <dbReference type="ARBA" id="ARBA00023136"/>
    </source>
</evidence>
<feature type="transmembrane region" description="Helical" evidence="6">
    <location>
        <begin position="277"/>
        <end position="299"/>
    </location>
</feature>
<evidence type="ECO:0000256" key="3">
    <source>
        <dbReference type="ARBA" id="ARBA00022692"/>
    </source>
</evidence>
<evidence type="ECO:0000313" key="8">
    <source>
        <dbReference type="EMBL" id="PTU33057.1"/>
    </source>
</evidence>
<dbReference type="EMBL" id="QANS01000001">
    <property type="protein sequence ID" value="PTU33057.1"/>
    <property type="molecule type" value="Genomic_DNA"/>
</dbReference>
<dbReference type="Pfam" id="PF03176">
    <property type="entry name" value="MMPL"/>
    <property type="match status" value="2"/>
</dbReference>
<dbReference type="PANTHER" id="PTHR33406:SF13">
    <property type="entry name" value="MEMBRANE PROTEIN YDFJ"/>
    <property type="match status" value="1"/>
</dbReference>
<name>A0A2T5MKE8_9GAMM</name>
<keyword evidence="4 6" id="KW-1133">Transmembrane helix</keyword>
<feature type="transmembrane region" description="Helical" evidence="6">
    <location>
        <begin position="379"/>
        <end position="398"/>
    </location>
</feature>
<evidence type="ECO:0000256" key="1">
    <source>
        <dbReference type="ARBA" id="ARBA00004651"/>
    </source>
</evidence>
<organism evidence="8 9">
    <name type="scientific">Stenotrophobium rhamnosiphilum</name>
    <dbReference type="NCBI Taxonomy" id="2029166"/>
    <lineage>
        <taxon>Bacteria</taxon>
        <taxon>Pseudomonadati</taxon>
        <taxon>Pseudomonadota</taxon>
        <taxon>Gammaproteobacteria</taxon>
        <taxon>Nevskiales</taxon>
        <taxon>Nevskiaceae</taxon>
        <taxon>Stenotrophobium</taxon>
    </lineage>
</organism>
<keyword evidence="9" id="KW-1185">Reference proteome</keyword>
<feature type="domain" description="Membrane transport protein MMPL" evidence="7">
    <location>
        <begin position="238"/>
        <end position="431"/>
    </location>
</feature>
<sequence length="885" mass="93798">MRGILSNRPPMSSHTAAIVTRVLTAWTLAVQRNAGAVVIAFAVLTGGAGWYAATHLQVDADPSSLLSPDLPWRKAEAAYSKAFPDSDKTIVAVIEAAPEQADDALQRLSATLAAQPEFAKVFSLGSGEFFERNALLYLDAEQLDGLSTALETAQPFLGRLTADPSLAGLFGLLQQAMTQPGASLPFELSTITDPISKTVNAADAGQNLPLSWQSLVMPVDLSGGKRFLMIKPSDKIEDRAAVLKVRSTIASLQLDAAHGVRVRLTGSIPMWLDEMDAAFDGAILSGLASLILVAGFLYAGLRSLNLVLSCLVALISGLILTAGFAVIGVGRLNLISIAFATLYIGIAIDYGVQFGMRYRELVAGGLSSHNALTETGGKFGEALVLCALATLVGFYAFIPTSYRGVAELGVIAGTGILIGLFTSLTLLPALIEKWPPKADSTKPTPLPQALTWLGNLPIRHPRGTRRTALVLALIGLATLPWVRFDYNPMHLKPPHTESLEVFEDLAKGPESPLSASLLAPSAEQAAQLSKKLNALPEVGRVLSLESFVPAQQDDKLMTLDSLNLSLGVSVPENLELKPVDPVRDIAAITALRDAARGYGGDASTKAAATHLADTLDTWLKKTAAAPIVEQTTRLSLLSDALLGAMPKLMRRLHNSLSATPVTLADLPADLRRQWVSADGQYRLDISPKENVNEDEALIRFADAVQTVAPQSTGAPVAYVAGARTVMGAFAQAFTGAFILITILLLVLLRSFKDTIRTLVPLVLGSLLLAAVSVVINLQLNFANVIALPLLLGIGVDIGIVILWRARNATADESNPVMTSTGAAVAISALTTLTSFASLMLSVHRGMFSMGLLLTVGLLLYLACTFLVLPSLLVKTPHKSVPEKQN</sequence>
<feature type="transmembrane region" description="Helical" evidence="6">
    <location>
        <begin position="467"/>
        <end position="484"/>
    </location>
</feature>
<feature type="transmembrane region" description="Helical" evidence="6">
    <location>
        <begin position="815"/>
        <end position="840"/>
    </location>
</feature>
<evidence type="ECO:0000256" key="4">
    <source>
        <dbReference type="ARBA" id="ARBA00022989"/>
    </source>
</evidence>
<dbReference type="Gene3D" id="1.20.1640.10">
    <property type="entry name" value="Multidrug efflux transporter AcrB transmembrane domain"/>
    <property type="match status" value="2"/>
</dbReference>
<evidence type="ECO:0000313" key="9">
    <source>
        <dbReference type="Proteomes" id="UP000244248"/>
    </source>
</evidence>
<dbReference type="Proteomes" id="UP000244248">
    <property type="component" value="Unassembled WGS sequence"/>
</dbReference>
<comment type="subcellular location">
    <subcellularLocation>
        <location evidence="1">Cell membrane</location>
        <topology evidence="1">Multi-pass membrane protein</topology>
    </subcellularLocation>
</comment>
<feature type="domain" description="Membrane transport protein MMPL" evidence="7">
    <location>
        <begin position="608"/>
        <end position="874"/>
    </location>
</feature>
<gene>
    <name evidence="8" type="ORF">CJD38_02835</name>
</gene>
<evidence type="ECO:0000259" key="7">
    <source>
        <dbReference type="Pfam" id="PF03176"/>
    </source>
</evidence>
<dbReference type="InterPro" id="IPR017841">
    <property type="entry name" value="Hopanoid_biosynth_HpnN"/>
</dbReference>
<feature type="transmembrane region" description="Helical" evidence="6">
    <location>
        <begin position="846"/>
        <end position="868"/>
    </location>
</feature>